<feature type="transmembrane region" description="Helical" evidence="4">
    <location>
        <begin position="35"/>
        <end position="54"/>
    </location>
</feature>
<evidence type="ECO:0000256" key="4">
    <source>
        <dbReference type="SAM" id="Phobius"/>
    </source>
</evidence>
<keyword evidence="4" id="KW-0472">Membrane</keyword>
<evidence type="ECO:0000313" key="6">
    <source>
        <dbReference type="EMBL" id="MDC7717255.1"/>
    </source>
</evidence>
<keyword evidence="4" id="KW-0812">Transmembrane</keyword>
<evidence type="ECO:0000256" key="2">
    <source>
        <dbReference type="ARBA" id="ARBA00029447"/>
    </source>
</evidence>
<dbReference type="EMBL" id="JAQQLF010000009">
    <property type="protein sequence ID" value="MDC7717255.1"/>
    <property type="molecule type" value="Genomic_DNA"/>
</dbReference>
<keyword evidence="7" id="KW-1185">Reference proteome</keyword>
<dbReference type="PANTHER" id="PTHR43531">
    <property type="entry name" value="PROTEIN ICFG"/>
    <property type="match status" value="1"/>
</dbReference>
<evidence type="ECO:0000313" key="7">
    <source>
        <dbReference type="Proteomes" id="UP001219956"/>
    </source>
</evidence>
<gene>
    <name evidence="6" type="ORF">PQU95_08515</name>
</gene>
<dbReference type="PROSITE" id="PS50111">
    <property type="entry name" value="CHEMOTAXIS_TRANSDUC_2"/>
    <property type="match status" value="1"/>
</dbReference>
<dbReference type="Proteomes" id="UP001219956">
    <property type="component" value="Unassembled WGS sequence"/>
</dbReference>
<evidence type="ECO:0000256" key="3">
    <source>
        <dbReference type="PROSITE-ProRule" id="PRU00284"/>
    </source>
</evidence>
<dbReference type="InterPro" id="IPR051310">
    <property type="entry name" value="MCP_chemotaxis"/>
</dbReference>
<proteinExistence type="inferred from homology"/>
<dbReference type="SUPFAM" id="SSF58104">
    <property type="entry name" value="Methyl-accepting chemotaxis protein (MCP) signaling domain"/>
    <property type="match status" value="1"/>
</dbReference>
<organism evidence="6 7">
    <name type="scientific">Vogesella aquatica</name>
    <dbReference type="NCBI Taxonomy" id="2984206"/>
    <lineage>
        <taxon>Bacteria</taxon>
        <taxon>Pseudomonadati</taxon>
        <taxon>Pseudomonadota</taxon>
        <taxon>Betaproteobacteria</taxon>
        <taxon>Neisseriales</taxon>
        <taxon>Chromobacteriaceae</taxon>
        <taxon>Vogesella</taxon>
    </lineage>
</organism>
<keyword evidence="3" id="KW-0807">Transducer</keyword>
<dbReference type="Gene3D" id="1.10.287.950">
    <property type="entry name" value="Methyl-accepting chemotaxis protein"/>
    <property type="match status" value="1"/>
</dbReference>
<accession>A0ABT5IXF9</accession>
<dbReference type="RefSeq" id="WP_272751604.1">
    <property type="nucleotide sequence ID" value="NZ_JAQQLF010000009.1"/>
</dbReference>
<dbReference type="PANTHER" id="PTHR43531:SF11">
    <property type="entry name" value="METHYL-ACCEPTING CHEMOTAXIS PROTEIN 3"/>
    <property type="match status" value="1"/>
</dbReference>
<dbReference type="InterPro" id="IPR004089">
    <property type="entry name" value="MCPsignal_dom"/>
</dbReference>
<keyword evidence="4" id="KW-1133">Transmembrane helix</keyword>
<reference evidence="6 7" key="1">
    <citation type="submission" date="2023-01" db="EMBL/GenBank/DDBJ databases">
        <title>Novel species of the genus Vogesella isolated from rivers.</title>
        <authorList>
            <person name="Lu H."/>
        </authorList>
    </citation>
    <scope>NUCLEOTIDE SEQUENCE [LARGE SCALE GENOMIC DNA]</scope>
    <source>
        <strain evidence="6 7">DC21W</strain>
    </source>
</reference>
<evidence type="ECO:0000256" key="1">
    <source>
        <dbReference type="ARBA" id="ARBA00022500"/>
    </source>
</evidence>
<name>A0ABT5IXF9_9NEIS</name>
<dbReference type="SMART" id="SM00283">
    <property type="entry name" value="MA"/>
    <property type="match status" value="1"/>
</dbReference>
<keyword evidence="1" id="KW-0145">Chemotaxis</keyword>
<comment type="caution">
    <text evidence="6">The sequence shown here is derived from an EMBL/GenBank/DDBJ whole genome shotgun (WGS) entry which is preliminary data.</text>
</comment>
<comment type="similarity">
    <text evidence="2">Belongs to the methyl-accepting chemotaxis (MCP) protein family.</text>
</comment>
<evidence type="ECO:0000259" key="5">
    <source>
        <dbReference type="PROSITE" id="PS50111"/>
    </source>
</evidence>
<dbReference type="Pfam" id="PF00015">
    <property type="entry name" value="MCPsignal"/>
    <property type="match status" value="1"/>
</dbReference>
<feature type="domain" description="Methyl-accepting transducer" evidence="5">
    <location>
        <begin position="179"/>
        <end position="327"/>
    </location>
</feature>
<sequence length="392" mass="42600">MFHKKQAVCLGFALCAVLAWHLVAALLALQSWLAALLHGGFACLVLLLFHWRALSARTQQRTIQVDADAVAWQQIQPLWQQLQQEYAGQCRQLEAQLGEANQILEQAISGLLDSFSSITSHAKAQQQIAISMIGAGEAGDKQHTASFERFAHDTNATLEIFVDNTLRTSQVSIVQVNHMTEIDEKIRSVHAFLADIDGISKQTNMLALNAAIEAARAGEAGRGFAVVADEVRALSLRTHDFNEQISQTILSVQKMVEEAHSSIAALASHDMSYVLEAKMRVQHTMGQINELSQGMEHAVAELNGIAGQVEHSTNVAITSLQFQDRLSQMLGRAGQCVAKLQALQQLAPPLLEAAASGKALDAAKAQYLVQLAALRQSPQAEVSASKNDIELF</sequence>
<protein>
    <submittedName>
        <fullName evidence="6">Methyl-accepting chemotaxis protein</fullName>
    </submittedName>
</protein>